<protein>
    <submittedName>
        <fullName evidence="1">DgyrCDS9744</fullName>
    </submittedName>
</protein>
<gene>
    <name evidence="1" type="ORF">DGYR_LOCUS9193</name>
</gene>
<dbReference type="InterPro" id="IPR001611">
    <property type="entry name" value="Leu-rich_rpt"/>
</dbReference>
<comment type="caution">
    <text evidence="1">The sequence shown here is derived from an EMBL/GenBank/DDBJ whole genome shotgun (WGS) entry which is preliminary data.</text>
</comment>
<dbReference type="SUPFAM" id="SSF52047">
    <property type="entry name" value="RNI-like"/>
    <property type="match status" value="1"/>
</dbReference>
<evidence type="ECO:0000313" key="2">
    <source>
        <dbReference type="Proteomes" id="UP000549394"/>
    </source>
</evidence>
<evidence type="ECO:0000313" key="1">
    <source>
        <dbReference type="EMBL" id="CAD5121209.1"/>
    </source>
</evidence>
<dbReference type="EMBL" id="CAJFCJ010000014">
    <property type="protein sequence ID" value="CAD5121209.1"/>
    <property type="molecule type" value="Genomic_DNA"/>
</dbReference>
<dbReference type="Pfam" id="PF13516">
    <property type="entry name" value="LRR_6"/>
    <property type="match status" value="1"/>
</dbReference>
<dbReference type="Gene3D" id="3.80.10.10">
    <property type="entry name" value="Ribonuclease Inhibitor"/>
    <property type="match status" value="1"/>
</dbReference>
<reference evidence="1 2" key="1">
    <citation type="submission" date="2020-08" db="EMBL/GenBank/DDBJ databases">
        <authorList>
            <person name="Hejnol A."/>
        </authorList>
    </citation>
    <scope>NUCLEOTIDE SEQUENCE [LARGE SCALE GENOMIC DNA]</scope>
</reference>
<dbReference type="AlphaFoldDB" id="A0A7I8W367"/>
<proteinExistence type="predicted"/>
<name>A0A7I8W367_9ANNE</name>
<dbReference type="InterPro" id="IPR032675">
    <property type="entry name" value="LRR_dom_sf"/>
</dbReference>
<sequence>MLRRLCINSPFKNHFRTIYSKVEGVPPDWLIFLQQDIDLRPRSVERWWRKKQWETLVNDQKLDPERIRILGPDLSAAHFLIMRNVAVKFKGADKWIEPIKKKNEPVVIPRSYVRGLHLEAIDASNSKLMFESLDNLEGLEHLRYLNLSGCSYVDDWTLNRLHMFNKSLEYLDVSKCENITERGLACLADKLPNLKYLKMKEMPKVNYAGFVQVLLQECKPTLRIEGVPSEDVPEDANLEPIFISGMILHTYERATFKLGERILISDERENDNSPLLLEAGIITEDQLKDNINNCTNLIEEGTDCNQLKTSSI</sequence>
<organism evidence="1 2">
    <name type="scientific">Dimorphilus gyrociliatus</name>
    <dbReference type="NCBI Taxonomy" id="2664684"/>
    <lineage>
        <taxon>Eukaryota</taxon>
        <taxon>Metazoa</taxon>
        <taxon>Spiralia</taxon>
        <taxon>Lophotrochozoa</taxon>
        <taxon>Annelida</taxon>
        <taxon>Polychaeta</taxon>
        <taxon>Polychaeta incertae sedis</taxon>
        <taxon>Dinophilidae</taxon>
        <taxon>Dimorphilus</taxon>
    </lineage>
</organism>
<dbReference type="InterPro" id="IPR006553">
    <property type="entry name" value="Leu-rich_rpt_Cys-con_subtyp"/>
</dbReference>
<accession>A0A7I8W367</accession>
<dbReference type="SMART" id="SM00367">
    <property type="entry name" value="LRR_CC"/>
    <property type="match status" value="2"/>
</dbReference>
<keyword evidence="2" id="KW-1185">Reference proteome</keyword>
<dbReference type="Proteomes" id="UP000549394">
    <property type="component" value="Unassembled WGS sequence"/>
</dbReference>
<dbReference type="OrthoDB" id="1708588at2759"/>